<proteinExistence type="predicted"/>
<sequence length="56" mass="6671">MSRLLRRRAKRRWPSAISIPSLVTLRRGHTPWISRPLDCLPWTWPFWPSLSQRCGS</sequence>
<accession>A0A0A9SCI0</accession>
<reference evidence="1" key="1">
    <citation type="submission" date="2014-09" db="EMBL/GenBank/DDBJ databases">
        <authorList>
            <person name="Magalhaes I.L.F."/>
            <person name="Oliveira U."/>
            <person name="Santos F.R."/>
            <person name="Vidigal T.H.D.A."/>
            <person name="Brescovit A.D."/>
            <person name="Santos A.J."/>
        </authorList>
    </citation>
    <scope>NUCLEOTIDE SEQUENCE</scope>
    <source>
        <tissue evidence="1">Shoot tissue taken approximately 20 cm above the soil surface</tissue>
    </source>
</reference>
<name>A0A0A9SCI0_ARUDO</name>
<dbReference type="AlphaFoldDB" id="A0A0A9SCI0"/>
<organism evidence="1">
    <name type="scientific">Arundo donax</name>
    <name type="common">Giant reed</name>
    <name type="synonym">Donax arundinaceus</name>
    <dbReference type="NCBI Taxonomy" id="35708"/>
    <lineage>
        <taxon>Eukaryota</taxon>
        <taxon>Viridiplantae</taxon>
        <taxon>Streptophyta</taxon>
        <taxon>Embryophyta</taxon>
        <taxon>Tracheophyta</taxon>
        <taxon>Spermatophyta</taxon>
        <taxon>Magnoliopsida</taxon>
        <taxon>Liliopsida</taxon>
        <taxon>Poales</taxon>
        <taxon>Poaceae</taxon>
        <taxon>PACMAD clade</taxon>
        <taxon>Arundinoideae</taxon>
        <taxon>Arundineae</taxon>
        <taxon>Arundo</taxon>
    </lineage>
</organism>
<evidence type="ECO:0000313" key="1">
    <source>
        <dbReference type="EMBL" id="JAD66051.1"/>
    </source>
</evidence>
<dbReference type="EMBL" id="GBRH01231844">
    <property type="protein sequence ID" value="JAD66051.1"/>
    <property type="molecule type" value="Transcribed_RNA"/>
</dbReference>
<reference evidence="1" key="2">
    <citation type="journal article" date="2015" name="Data Brief">
        <title>Shoot transcriptome of the giant reed, Arundo donax.</title>
        <authorList>
            <person name="Barrero R.A."/>
            <person name="Guerrero F.D."/>
            <person name="Moolhuijzen P."/>
            <person name="Goolsby J.A."/>
            <person name="Tidwell J."/>
            <person name="Bellgard S.E."/>
            <person name="Bellgard M.I."/>
        </authorList>
    </citation>
    <scope>NUCLEOTIDE SEQUENCE</scope>
    <source>
        <tissue evidence="1">Shoot tissue taken approximately 20 cm above the soil surface</tissue>
    </source>
</reference>
<protein>
    <submittedName>
        <fullName evidence="1">Uncharacterized protein</fullName>
    </submittedName>
</protein>